<name>A0A6A2XWQ5_HIBSY</name>
<dbReference type="PANTHER" id="PTHR45932">
    <property type="entry name" value="PATELLIN-1"/>
    <property type="match status" value="1"/>
</dbReference>
<feature type="domain" description="CRAL-TRIO" evidence="11">
    <location>
        <begin position="281"/>
        <end position="456"/>
    </location>
</feature>
<keyword evidence="4" id="KW-0813">Transport</keyword>
<evidence type="ECO:0000256" key="1">
    <source>
        <dbReference type="ARBA" id="ARBA00004370"/>
    </source>
</evidence>
<dbReference type="FunFam" id="3.40.525.10:FF:000022">
    <property type="entry name" value="SEC14 cytosolic factor family protein"/>
    <property type="match status" value="1"/>
</dbReference>
<dbReference type="GO" id="GO:0005737">
    <property type="term" value="C:cytoplasm"/>
    <property type="evidence" value="ECO:0007669"/>
    <property type="project" value="UniProtKB-SubCell"/>
</dbReference>
<dbReference type="Proteomes" id="UP000436088">
    <property type="component" value="Unassembled WGS sequence"/>
</dbReference>
<feature type="compositionally biased region" description="Low complexity" evidence="10">
    <location>
        <begin position="1"/>
        <end position="12"/>
    </location>
</feature>
<dbReference type="Pfam" id="PF00650">
    <property type="entry name" value="CRAL_TRIO"/>
    <property type="match status" value="1"/>
</dbReference>
<dbReference type="Pfam" id="PF25099">
    <property type="entry name" value="GOLD_PATL1_C"/>
    <property type="match status" value="1"/>
</dbReference>
<dbReference type="Gene3D" id="2.60.120.680">
    <property type="entry name" value="GOLD domain"/>
    <property type="match status" value="1"/>
</dbReference>
<dbReference type="Gene3D" id="3.40.525.10">
    <property type="entry name" value="CRAL-TRIO lipid binding domain"/>
    <property type="match status" value="1"/>
</dbReference>
<feature type="compositionally biased region" description="Basic and acidic residues" evidence="10">
    <location>
        <begin position="174"/>
        <end position="185"/>
    </location>
</feature>
<evidence type="ECO:0000256" key="6">
    <source>
        <dbReference type="ARBA" id="ARBA00022618"/>
    </source>
</evidence>
<protein>
    <submittedName>
        <fullName evidence="13">Patellin-3</fullName>
    </submittedName>
</protein>
<comment type="subcellular location">
    <subcellularLocation>
        <location evidence="2">Cytoplasm</location>
    </subcellularLocation>
    <subcellularLocation>
        <location evidence="1">Membrane</location>
    </subcellularLocation>
</comment>
<dbReference type="GO" id="GO:0008289">
    <property type="term" value="F:lipid binding"/>
    <property type="evidence" value="ECO:0007669"/>
    <property type="project" value="UniProtKB-KW"/>
</dbReference>
<evidence type="ECO:0000259" key="11">
    <source>
        <dbReference type="PROSITE" id="PS50191"/>
    </source>
</evidence>
<feature type="domain" description="GOLD" evidence="12">
    <location>
        <begin position="456"/>
        <end position="566"/>
    </location>
</feature>
<evidence type="ECO:0000313" key="14">
    <source>
        <dbReference type="Proteomes" id="UP000436088"/>
    </source>
</evidence>
<gene>
    <name evidence="13" type="ORF">F3Y22_tig00112498pilonHSYRG00264</name>
</gene>
<keyword evidence="14" id="KW-1185">Reference proteome</keyword>
<evidence type="ECO:0000256" key="9">
    <source>
        <dbReference type="ARBA" id="ARBA00023306"/>
    </source>
</evidence>
<keyword evidence="9" id="KW-0131">Cell cycle</keyword>
<dbReference type="InterPro" id="IPR036273">
    <property type="entry name" value="CRAL/TRIO_N_dom_sf"/>
</dbReference>
<dbReference type="PANTHER" id="PTHR45932:SF6">
    <property type="entry name" value="PATELLIN-3"/>
    <property type="match status" value="1"/>
</dbReference>
<dbReference type="SUPFAM" id="SSF46938">
    <property type="entry name" value="CRAL/TRIO N-terminal domain"/>
    <property type="match status" value="1"/>
</dbReference>
<dbReference type="SUPFAM" id="SSF101576">
    <property type="entry name" value="Supernatant protein factor (SPF), C-terminal domain"/>
    <property type="match status" value="1"/>
</dbReference>
<dbReference type="OrthoDB" id="75724at2759"/>
<evidence type="ECO:0000256" key="2">
    <source>
        <dbReference type="ARBA" id="ARBA00004496"/>
    </source>
</evidence>
<feature type="region of interest" description="Disordered" evidence="10">
    <location>
        <begin position="1"/>
        <end position="185"/>
    </location>
</feature>
<dbReference type="CDD" id="cd00170">
    <property type="entry name" value="SEC14"/>
    <property type="match status" value="1"/>
</dbReference>
<evidence type="ECO:0000256" key="8">
    <source>
        <dbReference type="ARBA" id="ARBA00023136"/>
    </source>
</evidence>
<dbReference type="InterPro" id="IPR001251">
    <property type="entry name" value="CRAL-TRIO_dom"/>
</dbReference>
<evidence type="ECO:0000313" key="13">
    <source>
        <dbReference type="EMBL" id="KAE8666506.1"/>
    </source>
</evidence>
<dbReference type="InterPro" id="IPR009038">
    <property type="entry name" value="GOLD_dom"/>
</dbReference>
<comment type="similarity">
    <text evidence="3">Belongs to the patellin family.</text>
</comment>
<dbReference type="SMART" id="SM01100">
    <property type="entry name" value="CRAL_TRIO_N"/>
    <property type="match status" value="1"/>
</dbReference>
<feature type="compositionally biased region" description="Polar residues" evidence="10">
    <location>
        <begin position="119"/>
        <end position="134"/>
    </location>
</feature>
<comment type="caution">
    <text evidence="13">The sequence shown here is derived from an EMBL/GenBank/DDBJ whole genome shotgun (WGS) entry which is preliminary data.</text>
</comment>
<keyword evidence="6" id="KW-0132">Cell division</keyword>
<feature type="compositionally biased region" description="Low complexity" evidence="10">
    <location>
        <begin position="40"/>
        <end position="55"/>
    </location>
</feature>
<accession>A0A6A2XWQ5</accession>
<evidence type="ECO:0000256" key="5">
    <source>
        <dbReference type="ARBA" id="ARBA00022490"/>
    </source>
</evidence>
<dbReference type="EMBL" id="VEPZ02001596">
    <property type="protein sequence ID" value="KAE8666506.1"/>
    <property type="molecule type" value="Genomic_DNA"/>
</dbReference>
<dbReference type="InterPro" id="IPR036598">
    <property type="entry name" value="GOLD_dom_sf"/>
</dbReference>
<evidence type="ECO:0000259" key="12">
    <source>
        <dbReference type="PROSITE" id="PS50866"/>
    </source>
</evidence>
<dbReference type="GO" id="GO:0016020">
    <property type="term" value="C:membrane"/>
    <property type="evidence" value="ECO:0007669"/>
    <property type="project" value="UniProtKB-SubCell"/>
</dbReference>
<proteinExistence type="inferred from homology"/>
<dbReference type="SUPFAM" id="SSF52087">
    <property type="entry name" value="CRAL/TRIO domain"/>
    <property type="match status" value="1"/>
</dbReference>
<feature type="compositionally biased region" description="Basic and acidic residues" evidence="10">
    <location>
        <begin position="75"/>
        <end position="85"/>
    </location>
</feature>
<dbReference type="AlphaFoldDB" id="A0A6A2XWQ5"/>
<sequence length="571" mass="63992">MTDETPTQNPPVAAAPPPTVTETGSPSLLEKEDPSPSLHVAAVSVSVTESASTTTAEKDEQTPPPQEPIALEPDSTDKGSGKEELPPTPPPQAMESESEPPAVMEAQKEEAPTAETVVISESESQQPEVATETESLAAVTEKDEEPTAASTSTAQEEVAAVVEEKKAPQNLGSFKEESNKETDLSDFQRKALEELKRLVKEAIDSNLFNSESKSEENPDKEKKQEPKEVSIWGIPLLKDDRSDVILLKFLRARDFKSKDAFVMLKNTIHWRKEFGIDELLDEDLGDDMDKVVFIHGKDREGHPVCYNVYGEFQNKELYQKTFSDEEKRMKFLRWRIQLLEKSIRRLDFSPGGISTIFQVSDLKNSPGPGKKELRLATKQALQVLQDNYPEFVAKQVFINVPWWYLAFYTMISPFMTQRTKSKFVIALPAKSAETLFKYIPPEQVPIQYGGLSVDYCDCNPEFSDDDAATEMTVKPGTKQTVEISIFEKCVLVWEIRVVGWEVSYGAEFVPDAKDSYAVIIQKPTKMTSKDEPVVSQSFKVSELGKVLLTVDNPASIKKKLLYRFKVKPFCN</sequence>
<organism evidence="13 14">
    <name type="scientific">Hibiscus syriacus</name>
    <name type="common">Rose of Sharon</name>
    <dbReference type="NCBI Taxonomy" id="106335"/>
    <lineage>
        <taxon>Eukaryota</taxon>
        <taxon>Viridiplantae</taxon>
        <taxon>Streptophyta</taxon>
        <taxon>Embryophyta</taxon>
        <taxon>Tracheophyta</taxon>
        <taxon>Spermatophyta</taxon>
        <taxon>Magnoliopsida</taxon>
        <taxon>eudicotyledons</taxon>
        <taxon>Gunneridae</taxon>
        <taxon>Pentapetalae</taxon>
        <taxon>rosids</taxon>
        <taxon>malvids</taxon>
        <taxon>Malvales</taxon>
        <taxon>Malvaceae</taxon>
        <taxon>Malvoideae</taxon>
        <taxon>Hibiscus</taxon>
    </lineage>
</organism>
<dbReference type="Pfam" id="PF03765">
    <property type="entry name" value="CRAL_TRIO_N"/>
    <property type="match status" value="1"/>
</dbReference>
<keyword evidence="8" id="KW-0472">Membrane</keyword>
<keyword evidence="7" id="KW-0446">Lipid-binding</keyword>
<evidence type="ECO:0000256" key="3">
    <source>
        <dbReference type="ARBA" id="ARBA00007155"/>
    </source>
</evidence>
<keyword evidence="5" id="KW-0963">Cytoplasm</keyword>
<dbReference type="GO" id="GO:0051301">
    <property type="term" value="P:cell division"/>
    <property type="evidence" value="ECO:0007669"/>
    <property type="project" value="UniProtKB-KW"/>
</dbReference>
<dbReference type="InterPro" id="IPR011074">
    <property type="entry name" value="CRAL/TRIO_N_dom"/>
</dbReference>
<evidence type="ECO:0000256" key="7">
    <source>
        <dbReference type="ARBA" id="ARBA00023121"/>
    </source>
</evidence>
<dbReference type="InterPro" id="IPR044834">
    <property type="entry name" value="PATL"/>
</dbReference>
<dbReference type="PROSITE" id="PS50866">
    <property type="entry name" value="GOLD"/>
    <property type="match status" value="1"/>
</dbReference>
<dbReference type="SMART" id="SM00516">
    <property type="entry name" value="SEC14"/>
    <property type="match status" value="1"/>
</dbReference>
<evidence type="ECO:0000256" key="10">
    <source>
        <dbReference type="SAM" id="MobiDB-lite"/>
    </source>
</evidence>
<dbReference type="PROSITE" id="PS50191">
    <property type="entry name" value="CRAL_TRIO"/>
    <property type="match status" value="1"/>
</dbReference>
<dbReference type="InterPro" id="IPR036865">
    <property type="entry name" value="CRAL-TRIO_dom_sf"/>
</dbReference>
<evidence type="ECO:0000256" key="4">
    <source>
        <dbReference type="ARBA" id="ARBA00022448"/>
    </source>
</evidence>
<reference evidence="13" key="1">
    <citation type="submission" date="2019-09" db="EMBL/GenBank/DDBJ databases">
        <title>Draft genome information of white flower Hibiscus syriacus.</title>
        <authorList>
            <person name="Kim Y.-M."/>
        </authorList>
    </citation>
    <scope>NUCLEOTIDE SEQUENCE [LARGE SCALE GENOMIC DNA]</scope>
    <source>
        <strain evidence="13">YM2019G1</strain>
    </source>
</reference>
<dbReference type="InterPro" id="IPR056794">
    <property type="entry name" value="PATL1-6_C_GOLD"/>
</dbReference>